<feature type="domain" description="Major facilitator superfamily (MFS) profile" evidence="8">
    <location>
        <begin position="1"/>
        <end position="405"/>
    </location>
</feature>
<dbReference type="InterPro" id="IPR011701">
    <property type="entry name" value="MFS"/>
</dbReference>
<dbReference type="PANTHER" id="PTHR23517:SF3">
    <property type="entry name" value="INTEGRAL MEMBRANE TRANSPORT PROTEIN"/>
    <property type="match status" value="1"/>
</dbReference>
<dbReference type="CDD" id="cd17329">
    <property type="entry name" value="MFS_MdtH_MDR_like"/>
    <property type="match status" value="1"/>
</dbReference>
<accession>A0A3L7K5R5</accession>
<dbReference type="PANTHER" id="PTHR23517">
    <property type="entry name" value="RESISTANCE PROTEIN MDTM, PUTATIVE-RELATED-RELATED"/>
    <property type="match status" value="1"/>
</dbReference>
<feature type="transmembrane region" description="Helical" evidence="7">
    <location>
        <begin position="297"/>
        <end position="312"/>
    </location>
</feature>
<evidence type="ECO:0000256" key="4">
    <source>
        <dbReference type="ARBA" id="ARBA00022692"/>
    </source>
</evidence>
<dbReference type="InterPro" id="IPR050171">
    <property type="entry name" value="MFS_Transporters"/>
</dbReference>
<name>A0A3L7K5R5_9BACI</name>
<evidence type="ECO:0000256" key="6">
    <source>
        <dbReference type="ARBA" id="ARBA00023136"/>
    </source>
</evidence>
<dbReference type="InterPro" id="IPR036259">
    <property type="entry name" value="MFS_trans_sf"/>
</dbReference>
<keyword evidence="10" id="KW-1185">Reference proteome</keyword>
<feature type="transmembrane region" description="Helical" evidence="7">
    <location>
        <begin position="266"/>
        <end position="285"/>
    </location>
</feature>
<feature type="transmembrane region" description="Helical" evidence="7">
    <location>
        <begin position="139"/>
        <end position="157"/>
    </location>
</feature>
<dbReference type="GO" id="GO:0022857">
    <property type="term" value="F:transmembrane transporter activity"/>
    <property type="evidence" value="ECO:0007669"/>
    <property type="project" value="InterPro"/>
</dbReference>
<gene>
    <name evidence="9" type="ORF">D9X91_04560</name>
</gene>
<dbReference type="PROSITE" id="PS50850">
    <property type="entry name" value="MFS"/>
    <property type="match status" value="1"/>
</dbReference>
<evidence type="ECO:0000256" key="1">
    <source>
        <dbReference type="ARBA" id="ARBA00004651"/>
    </source>
</evidence>
<keyword evidence="2" id="KW-0813">Transport</keyword>
<keyword evidence="5 7" id="KW-1133">Transmembrane helix</keyword>
<keyword evidence="4 7" id="KW-0812">Transmembrane</keyword>
<evidence type="ECO:0000313" key="9">
    <source>
        <dbReference type="EMBL" id="RLQ97431.1"/>
    </source>
</evidence>
<comment type="caution">
    <text evidence="9">The sequence shown here is derived from an EMBL/GenBank/DDBJ whole genome shotgun (WGS) entry which is preliminary data.</text>
</comment>
<reference evidence="9 10" key="1">
    <citation type="submission" date="2018-10" db="EMBL/GenBank/DDBJ databases">
        <title>Falsibacillus sp. genome draft.</title>
        <authorList>
            <person name="Shi S."/>
        </authorList>
    </citation>
    <scope>NUCLEOTIDE SEQUENCE [LARGE SCALE GENOMIC DNA]</scope>
    <source>
        <strain evidence="9 10">GY 10110</strain>
    </source>
</reference>
<dbReference type="EMBL" id="RCVZ01000002">
    <property type="protein sequence ID" value="RLQ97431.1"/>
    <property type="molecule type" value="Genomic_DNA"/>
</dbReference>
<protein>
    <submittedName>
        <fullName evidence="9">MFS transporter</fullName>
    </submittedName>
</protein>
<keyword evidence="3" id="KW-1003">Cell membrane</keyword>
<dbReference type="InterPro" id="IPR020846">
    <property type="entry name" value="MFS_dom"/>
</dbReference>
<dbReference type="OrthoDB" id="9793283at2"/>
<evidence type="ECO:0000313" key="10">
    <source>
        <dbReference type="Proteomes" id="UP000276770"/>
    </source>
</evidence>
<feature type="transmembrane region" description="Helical" evidence="7">
    <location>
        <begin position="103"/>
        <end position="127"/>
    </location>
</feature>
<evidence type="ECO:0000256" key="2">
    <source>
        <dbReference type="ARBA" id="ARBA00022448"/>
    </source>
</evidence>
<dbReference type="RefSeq" id="WP_121679381.1">
    <property type="nucleotide sequence ID" value="NZ_RCVZ01000002.1"/>
</dbReference>
<evidence type="ECO:0000256" key="3">
    <source>
        <dbReference type="ARBA" id="ARBA00022475"/>
    </source>
</evidence>
<feature type="transmembrane region" description="Helical" evidence="7">
    <location>
        <begin position="357"/>
        <end position="380"/>
    </location>
</feature>
<dbReference type="Proteomes" id="UP000276770">
    <property type="component" value="Unassembled WGS sequence"/>
</dbReference>
<dbReference type="InterPro" id="IPR005829">
    <property type="entry name" value="Sugar_transporter_CS"/>
</dbReference>
<keyword evidence="6 7" id="KW-0472">Membrane</keyword>
<feature type="transmembrane region" description="Helical" evidence="7">
    <location>
        <begin position="163"/>
        <end position="182"/>
    </location>
</feature>
<feature type="transmembrane region" description="Helical" evidence="7">
    <location>
        <begin position="318"/>
        <end position="336"/>
    </location>
</feature>
<dbReference type="AlphaFoldDB" id="A0A3L7K5R5"/>
<evidence type="ECO:0000259" key="8">
    <source>
        <dbReference type="PROSITE" id="PS50850"/>
    </source>
</evidence>
<evidence type="ECO:0000256" key="7">
    <source>
        <dbReference type="SAM" id="Phobius"/>
    </source>
</evidence>
<dbReference type="Pfam" id="PF07690">
    <property type="entry name" value="MFS_1"/>
    <property type="match status" value="2"/>
</dbReference>
<dbReference type="PROSITE" id="PS00216">
    <property type="entry name" value="SUGAR_TRANSPORT_1"/>
    <property type="match status" value="1"/>
</dbReference>
<feature type="transmembrane region" description="Helical" evidence="7">
    <location>
        <begin position="215"/>
        <end position="232"/>
    </location>
</feature>
<feature type="transmembrane region" description="Helical" evidence="7">
    <location>
        <begin position="12"/>
        <end position="35"/>
    </location>
</feature>
<feature type="transmembrane region" description="Helical" evidence="7">
    <location>
        <begin position="41"/>
        <end position="61"/>
    </location>
</feature>
<feature type="transmembrane region" description="Helical" evidence="7">
    <location>
        <begin position="386"/>
        <end position="404"/>
    </location>
</feature>
<organism evidence="9 10">
    <name type="scientific">Falsibacillus albus</name>
    <dbReference type="NCBI Taxonomy" id="2478915"/>
    <lineage>
        <taxon>Bacteria</taxon>
        <taxon>Bacillati</taxon>
        <taxon>Bacillota</taxon>
        <taxon>Bacilli</taxon>
        <taxon>Bacillales</taxon>
        <taxon>Bacillaceae</taxon>
        <taxon>Falsibacillus</taxon>
    </lineage>
</organism>
<proteinExistence type="predicted"/>
<sequence>MFKSLHPNIRMRIYTSFLSRVVGSSVFPFMAIYFTKHINPTVAGILVLIQVAIQFVAGLYGGFLADIIGRKKLMVAGELMKAGAFAGMLLVNSPWFESPWATFLMMLLIGVSGGLVNPAAEAMLIDVSTKETRAFMYSVNYWAVNMSIMLGLMFGGWFFEDYFFELLAVLTAMSVFTFWLTASRITETYKGKKTARKEYGLKPLFQSYGLVMKDWPFIAFTIGGFSILALEFQRNNFISVRLEKEIVPETYHAFHLISLQLDGIKLLSMLTVVNTLMIVLFTSLAAKWIKGRNERKIMYAGFVLFGTGYAIMAFSNQIILLLLAVIVLTIGELLYVPTRQSLLADIIDGSQRGAYMAMNGLVFQIGKMLGALGLIVGNIIGGLNMAGGYLFLVLLGIFFSNLALRLGERKSIHIQSAVGK</sequence>
<dbReference type="SUPFAM" id="SSF103473">
    <property type="entry name" value="MFS general substrate transporter"/>
    <property type="match status" value="1"/>
</dbReference>
<comment type="subcellular location">
    <subcellularLocation>
        <location evidence="1">Cell membrane</location>
        <topology evidence="1">Multi-pass membrane protein</topology>
    </subcellularLocation>
</comment>
<feature type="transmembrane region" description="Helical" evidence="7">
    <location>
        <begin position="73"/>
        <end position="91"/>
    </location>
</feature>
<evidence type="ECO:0000256" key="5">
    <source>
        <dbReference type="ARBA" id="ARBA00022989"/>
    </source>
</evidence>
<dbReference type="GO" id="GO:0005886">
    <property type="term" value="C:plasma membrane"/>
    <property type="evidence" value="ECO:0007669"/>
    <property type="project" value="UniProtKB-SubCell"/>
</dbReference>
<dbReference type="Gene3D" id="1.20.1250.20">
    <property type="entry name" value="MFS general substrate transporter like domains"/>
    <property type="match status" value="1"/>
</dbReference>